<dbReference type="Proteomes" id="UP000274762">
    <property type="component" value="Unassembled WGS sequence"/>
</dbReference>
<sequence length="137" mass="13413">MRMNTTVRAIGVGVVAAGAAALVIGVGPAAAAPESGSASGGSADLSVTISSSFDTCHLTVTNRGPDTAYNVIAGPSSLVALLAGGPPRYLGNMAAGQSLTEYFGGCGYIAGAPLTYFALSTTGDPAPANNTVTYNIN</sequence>
<evidence type="ECO:0000313" key="2">
    <source>
        <dbReference type="EMBL" id="RKR93482.1"/>
    </source>
</evidence>
<dbReference type="RefSeq" id="WP_147431356.1">
    <property type="nucleotide sequence ID" value="NZ_CBCRXS010000001.1"/>
</dbReference>
<dbReference type="EMBL" id="RBKV01000001">
    <property type="protein sequence ID" value="RKR93482.1"/>
    <property type="molecule type" value="Genomic_DNA"/>
</dbReference>
<feature type="chain" id="PRO_5019846022" evidence="1">
    <location>
        <begin position="32"/>
        <end position="137"/>
    </location>
</feature>
<comment type="caution">
    <text evidence="2">The sequence shown here is derived from an EMBL/GenBank/DDBJ whole genome shotgun (WGS) entry which is preliminary data.</text>
</comment>
<dbReference type="AlphaFoldDB" id="A0A495JYT0"/>
<protein>
    <submittedName>
        <fullName evidence="2">Uncharacterized protein</fullName>
    </submittedName>
</protein>
<proteinExistence type="predicted"/>
<keyword evidence="1" id="KW-0732">Signal</keyword>
<evidence type="ECO:0000256" key="1">
    <source>
        <dbReference type="SAM" id="SignalP"/>
    </source>
</evidence>
<organism evidence="2 3">
    <name type="scientific">Williamsia marianensis</name>
    <dbReference type="NCBI Taxonomy" id="85044"/>
    <lineage>
        <taxon>Bacteria</taxon>
        <taxon>Bacillati</taxon>
        <taxon>Actinomycetota</taxon>
        <taxon>Actinomycetes</taxon>
        <taxon>Mycobacteriales</taxon>
        <taxon>Nocardiaceae</taxon>
        <taxon>Williamsia</taxon>
    </lineage>
</organism>
<name>A0A495JYT0_WILMA</name>
<gene>
    <name evidence="2" type="ORF">DFJ75_0266</name>
</gene>
<reference evidence="2 3" key="1">
    <citation type="submission" date="2018-10" db="EMBL/GenBank/DDBJ databases">
        <title>Sequencing the genomes of 1000 actinobacteria strains.</title>
        <authorList>
            <person name="Klenk H.-P."/>
        </authorList>
    </citation>
    <scope>NUCLEOTIDE SEQUENCE [LARGE SCALE GENOMIC DNA]</scope>
    <source>
        <strain evidence="2 3">DSM 44343</strain>
    </source>
</reference>
<accession>A0A495JYT0</accession>
<evidence type="ECO:0000313" key="3">
    <source>
        <dbReference type="Proteomes" id="UP000274762"/>
    </source>
</evidence>
<feature type="signal peptide" evidence="1">
    <location>
        <begin position="1"/>
        <end position="31"/>
    </location>
</feature>